<dbReference type="SUPFAM" id="SSF47413">
    <property type="entry name" value="lambda repressor-like DNA-binding domains"/>
    <property type="match status" value="1"/>
</dbReference>
<dbReference type="SUPFAM" id="SSF48452">
    <property type="entry name" value="TPR-like"/>
    <property type="match status" value="1"/>
</dbReference>
<proteinExistence type="predicted"/>
<name>A0A1G8C9Y2_9ACTN</name>
<dbReference type="OrthoDB" id="3213425at2"/>
<dbReference type="GO" id="GO:0003677">
    <property type="term" value="F:DNA binding"/>
    <property type="evidence" value="ECO:0007669"/>
    <property type="project" value="InterPro"/>
</dbReference>
<gene>
    <name evidence="1" type="ORF">SAMN05421505_115107</name>
</gene>
<accession>A0A1G8C9Y2</accession>
<evidence type="ECO:0000313" key="2">
    <source>
        <dbReference type="Proteomes" id="UP000198923"/>
    </source>
</evidence>
<dbReference type="STRING" id="504805.SAMN05421505_115107"/>
<dbReference type="AlphaFoldDB" id="A0A1G8C9Y2"/>
<dbReference type="Gene3D" id="1.10.260.40">
    <property type="entry name" value="lambda repressor-like DNA-binding domains"/>
    <property type="match status" value="1"/>
</dbReference>
<dbReference type="InterPro" id="IPR010982">
    <property type="entry name" value="Lambda_DNA-bd_dom_sf"/>
</dbReference>
<reference evidence="1 2" key="1">
    <citation type="submission" date="2016-10" db="EMBL/GenBank/DDBJ databases">
        <authorList>
            <person name="de Groot N.N."/>
        </authorList>
    </citation>
    <scope>NUCLEOTIDE SEQUENCE [LARGE SCALE GENOMIC DNA]</scope>
    <source>
        <strain evidence="1 2">CPCC 201354</strain>
    </source>
</reference>
<evidence type="ECO:0000313" key="1">
    <source>
        <dbReference type="EMBL" id="SDH42175.1"/>
    </source>
</evidence>
<dbReference type="Gene3D" id="1.25.40.10">
    <property type="entry name" value="Tetratricopeptide repeat domain"/>
    <property type="match status" value="1"/>
</dbReference>
<dbReference type="InterPro" id="IPR011990">
    <property type="entry name" value="TPR-like_helical_dom_sf"/>
</dbReference>
<dbReference type="Proteomes" id="UP000198923">
    <property type="component" value="Unassembled WGS sequence"/>
</dbReference>
<dbReference type="InterPro" id="IPR001387">
    <property type="entry name" value="Cro/C1-type_HTH"/>
</dbReference>
<keyword evidence="2" id="KW-1185">Reference proteome</keyword>
<evidence type="ECO:0008006" key="3">
    <source>
        <dbReference type="Google" id="ProtNLM"/>
    </source>
</evidence>
<sequence length="412" mass="44775">MSKFPALGARLTRERVSRGWSQRQLAKKVSEVAAEMGVSMPERTSLVKSIGNWEHGRYRPRDPYPMLLSHAFCIDHDVLFGDPLMPSLRSPADILAAIMPEGDPLAPLGARSGRRIGPSTVSDLAARVHGLRLADDLLGGDDLIDTAFRELGAAVRLYREAAHAEEVGRALLTVIGEGAQIAGWIASDAGRHEEAARTYKLGISAAREAGDQTLESNLLGSLAYQIANTGDTGEAAALALVALEVMGSHSPGRARALAWDRLAWAHARCGDAQGAMRALGEANVALAGDRDEESPPYLYWVEAGELQVMEARVYTELHRPLRAVPLLTTVLARYDATHARELALYLSWLVVALADANEPEEAARTAARMLDLSADLASERTTQRARVMLGRLKSYRDVLEVRDLFSRYPLTA</sequence>
<dbReference type="CDD" id="cd00093">
    <property type="entry name" value="HTH_XRE"/>
    <property type="match status" value="1"/>
</dbReference>
<organism evidence="1 2">
    <name type="scientific">Sinosporangium album</name>
    <dbReference type="NCBI Taxonomy" id="504805"/>
    <lineage>
        <taxon>Bacteria</taxon>
        <taxon>Bacillati</taxon>
        <taxon>Actinomycetota</taxon>
        <taxon>Actinomycetes</taxon>
        <taxon>Streptosporangiales</taxon>
        <taxon>Streptosporangiaceae</taxon>
        <taxon>Sinosporangium</taxon>
    </lineage>
</organism>
<dbReference type="EMBL" id="FNCN01000015">
    <property type="protein sequence ID" value="SDH42175.1"/>
    <property type="molecule type" value="Genomic_DNA"/>
</dbReference>
<protein>
    <recommendedName>
        <fullName evidence="3">HTH cro/C1-type domain-containing protein</fullName>
    </recommendedName>
</protein>